<feature type="non-terminal residue" evidence="1">
    <location>
        <position position="1"/>
    </location>
</feature>
<dbReference type="Gene3D" id="3.90.180.10">
    <property type="entry name" value="Medium-chain alcohol dehydrogenases, catalytic domain"/>
    <property type="match status" value="1"/>
</dbReference>
<name>A0A3D4T1H7_9CORY</name>
<evidence type="ECO:0000313" key="2">
    <source>
        <dbReference type="Proteomes" id="UP000261739"/>
    </source>
</evidence>
<reference evidence="1 2" key="1">
    <citation type="journal article" date="2018" name="Nat. Biotechnol.">
        <title>A standardized bacterial taxonomy based on genome phylogeny substantially revises the tree of life.</title>
        <authorList>
            <person name="Parks D.H."/>
            <person name="Chuvochina M."/>
            <person name="Waite D.W."/>
            <person name="Rinke C."/>
            <person name="Skarshewski A."/>
            <person name="Chaumeil P.A."/>
            <person name="Hugenholtz P."/>
        </authorList>
    </citation>
    <scope>NUCLEOTIDE SEQUENCE [LARGE SCALE GENOMIC DNA]</scope>
    <source>
        <strain evidence="1">UBA11247</strain>
    </source>
</reference>
<dbReference type="STRING" id="863239.GCA_000213935_00232"/>
<dbReference type="AlphaFoldDB" id="A0A3D4T1H7"/>
<dbReference type="InterPro" id="IPR036291">
    <property type="entry name" value="NAD(P)-bd_dom_sf"/>
</dbReference>
<dbReference type="Pfam" id="PF13602">
    <property type="entry name" value="ADH_zinc_N_2"/>
    <property type="match status" value="1"/>
</dbReference>
<gene>
    <name evidence="1" type="ORF">DIW82_10395</name>
</gene>
<accession>A0A3D4T1H7</accession>
<evidence type="ECO:0000313" key="1">
    <source>
        <dbReference type="EMBL" id="HCT15165.1"/>
    </source>
</evidence>
<comment type="caution">
    <text evidence="1">The sequence shown here is derived from an EMBL/GenBank/DDBJ whole genome shotgun (WGS) entry which is preliminary data.</text>
</comment>
<proteinExistence type="predicted"/>
<dbReference type="Gene3D" id="3.40.50.720">
    <property type="entry name" value="NAD(P)-binding Rossmann-like Domain"/>
    <property type="match status" value="1"/>
</dbReference>
<dbReference type="EMBL" id="DQID01000267">
    <property type="protein sequence ID" value="HCT15165.1"/>
    <property type="molecule type" value="Genomic_DNA"/>
</dbReference>
<protein>
    <submittedName>
        <fullName evidence="1">NADPH:quinone reductase</fullName>
    </submittedName>
</protein>
<organism evidence="1 2">
    <name type="scientific">Corynebacterium nuruki</name>
    <dbReference type="NCBI Taxonomy" id="1032851"/>
    <lineage>
        <taxon>Bacteria</taxon>
        <taxon>Bacillati</taxon>
        <taxon>Actinomycetota</taxon>
        <taxon>Actinomycetes</taxon>
        <taxon>Mycobacteriales</taxon>
        <taxon>Corynebacteriaceae</taxon>
        <taxon>Corynebacterium</taxon>
    </lineage>
</organism>
<sequence>GGGVGHGAVQLARHLGHPVTGVAGAAKQEFLGRLDAAWAPTVTDAATVGPVDAVIDLVGGPVLQDALALVAGTPAPVRSVAEPAVGGGVTRRRTRAVFTELADLIATDAFHPVISALFPFRDAAEAVAAVEAGHATGKTAVLFP</sequence>
<dbReference type="Proteomes" id="UP000261739">
    <property type="component" value="Unassembled WGS sequence"/>
</dbReference>
<dbReference type="SUPFAM" id="SSF51735">
    <property type="entry name" value="NAD(P)-binding Rossmann-fold domains"/>
    <property type="match status" value="1"/>
</dbReference>